<reference evidence="2" key="1">
    <citation type="submission" date="2020-07" db="EMBL/GenBank/DDBJ databases">
        <title>Genome sequence and genetic diversity analysis of an under-domesticated orphan crop, white fonio (Digitaria exilis).</title>
        <authorList>
            <person name="Bennetzen J.L."/>
            <person name="Chen S."/>
            <person name="Ma X."/>
            <person name="Wang X."/>
            <person name="Yssel A.E.J."/>
            <person name="Chaluvadi S.R."/>
            <person name="Johnson M."/>
            <person name="Gangashetty P."/>
            <person name="Hamidou F."/>
            <person name="Sanogo M.D."/>
            <person name="Zwaenepoel A."/>
            <person name="Wallace J."/>
            <person name="Van De Peer Y."/>
            <person name="Van Deynze A."/>
        </authorList>
    </citation>
    <scope>NUCLEOTIDE SEQUENCE</scope>
    <source>
        <tissue evidence="2">Leaves</tissue>
    </source>
</reference>
<feature type="compositionally biased region" description="Basic residues" evidence="1">
    <location>
        <begin position="16"/>
        <end position="25"/>
    </location>
</feature>
<name>A0A835FBN9_9POAL</name>
<accession>A0A835FBN9</accession>
<keyword evidence="3" id="KW-1185">Reference proteome</keyword>
<comment type="caution">
    <text evidence="2">The sequence shown here is derived from an EMBL/GenBank/DDBJ whole genome shotgun (WGS) entry which is preliminary data.</text>
</comment>
<dbReference type="AlphaFoldDB" id="A0A835FBN9"/>
<organism evidence="2 3">
    <name type="scientific">Digitaria exilis</name>
    <dbReference type="NCBI Taxonomy" id="1010633"/>
    <lineage>
        <taxon>Eukaryota</taxon>
        <taxon>Viridiplantae</taxon>
        <taxon>Streptophyta</taxon>
        <taxon>Embryophyta</taxon>
        <taxon>Tracheophyta</taxon>
        <taxon>Spermatophyta</taxon>
        <taxon>Magnoliopsida</taxon>
        <taxon>Liliopsida</taxon>
        <taxon>Poales</taxon>
        <taxon>Poaceae</taxon>
        <taxon>PACMAD clade</taxon>
        <taxon>Panicoideae</taxon>
        <taxon>Panicodae</taxon>
        <taxon>Paniceae</taxon>
        <taxon>Anthephorinae</taxon>
        <taxon>Digitaria</taxon>
    </lineage>
</organism>
<feature type="region of interest" description="Disordered" evidence="1">
    <location>
        <begin position="1"/>
        <end position="28"/>
    </location>
</feature>
<protein>
    <submittedName>
        <fullName evidence="2">Uncharacterized protein</fullName>
    </submittedName>
</protein>
<proteinExistence type="predicted"/>
<dbReference type="EMBL" id="JACEFO010001597">
    <property type="protein sequence ID" value="KAF8733911.1"/>
    <property type="molecule type" value="Genomic_DNA"/>
</dbReference>
<dbReference type="Proteomes" id="UP000636709">
    <property type="component" value="Unassembled WGS sequence"/>
</dbReference>
<evidence type="ECO:0000313" key="2">
    <source>
        <dbReference type="EMBL" id="KAF8733911.1"/>
    </source>
</evidence>
<gene>
    <name evidence="2" type="ORF">HU200_014768</name>
</gene>
<evidence type="ECO:0000313" key="3">
    <source>
        <dbReference type="Proteomes" id="UP000636709"/>
    </source>
</evidence>
<sequence length="51" mass="5845">MLYSGHHSRSTGQRSSSKRRKRRAKLVQPNKGSSLFIVVVWSMELSDCQHS</sequence>
<evidence type="ECO:0000256" key="1">
    <source>
        <dbReference type="SAM" id="MobiDB-lite"/>
    </source>
</evidence>